<feature type="domain" description="Retrotransposon gag" evidence="3">
    <location>
        <begin position="142"/>
        <end position="190"/>
    </location>
</feature>
<evidence type="ECO:0000256" key="1">
    <source>
        <dbReference type="SAM" id="Coils"/>
    </source>
</evidence>
<name>A0A2Z7D8R3_9LAMI</name>
<gene>
    <name evidence="4" type="ORF">F511_16466</name>
</gene>
<protein>
    <recommendedName>
        <fullName evidence="3">Retrotransposon gag domain-containing protein</fullName>
    </recommendedName>
</protein>
<reference evidence="4 5" key="1">
    <citation type="journal article" date="2015" name="Proc. Natl. Acad. Sci. U.S.A.">
        <title>The resurrection genome of Boea hygrometrica: A blueprint for survival of dehydration.</title>
        <authorList>
            <person name="Xiao L."/>
            <person name="Yang G."/>
            <person name="Zhang L."/>
            <person name="Yang X."/>
            <person name="Zhao S."/>
            <person name="Ji Z."/>
            <person name="Zhou Q."/>
            <person name="Hu M."/>
            <person name="Wang Y."/>
            <person name="Chen M."/>
            <person name="Xu Y."/>
            <person name="Jin H."/>
            <person name="Xiao X."/>
            <person name="Hu G."/>
            <person name="Bao F."/>
            <person name="Hu Y."/>
            <person name="Wan P."/>
            <person name="Li L."/>
            <person name="Deng X."/>
            <person name="Kuang T."/>
            <person name="Xiang C."/>
            <person name="Zhu J.K."/>
            <person name="Oliver M.J."/>
            <person name="He Y."/>
        </authorList>
    </citation>
    <scope>NUCLEOTIDE SEQUENCE [LARGE SCALE GENOMIC DNA]</scope>
    <source>
        <strain evidence="5">cv. XS01</strain>
    </source>
</reference>
<feature type="region of interest" description="Disordered" evidence="2">
    <location>
        <begin position="75"/>
        <end position="95"/>
    </location>
</feature>
<dbReference type="InterPro" id="IPR005162">
    <property type="entry name" value="Retrotrans_gag_dom"/>
</dbReference>
<dbReference type="AlphaFoldDB" id="A0A2Z7D8R3"/>
<evidence type="ECO:0000259" key="3">
    <source>
        <dbReference type="Pfam" id="PF03732"/>
    </source>
</evidence>
<dbReference type="EMBL" id="KQ990117">
    <property type="protein sequence ID" value="KZV53638.1"/>
    <property type="molecule type" value="Genomic_DNA"/>
</dbReference>
<dbReference type="Proteomes" id="UP000250235">
    <property type="component" value="Unassembled WGS sequence"/>
</dbReference>
<evidence type="ECO:0000313" key="4">
    <source>
        <dbReference type="EMBL" id="KZV53638.1"/>
    </source>
</evidence>
<dbReference type="Pfam" id="PF03732">
    <property type="entry name" value="Retrotrans_gag"/>
    <property type="match status" value="1"/>
</dbReference>
<evidence type="ECO:0000313" key="5">
    <source>
        <dbReference type="Proteomes" id="UP000250235"/>
    </source>
</evidence>
<keyword evidence="5" id="KW-1185">Reference proteome</keyword>
<keyword evidence="1" id="KW-0175">Coiled coil</keyword>
<dbReference type="OrthoDB" id="5819653at2759"/>
<sequence length="199" mass="22928">MVSLETLLQARIPELAKRREINDILNSRFFTNFGRLVPPFWSPLVLECRRRWLSLFNHRFPPLVAIIPGKEVAKESGAPNREADVVHPSRPDRRRTRQVEAEVEQLAHQVDEVELVLDRFQRMNPLTFSGAEGGLLVDGGVEIMKEFRHEYIPESYYNSKEYEFNDLVQGNIKVAEYSRQFSSLTLLCPSHCKSGNGET</sequence>
<feature type="compositionally biased region" description="Basic and acidic residues" evidence="2">
    <location>
        <begin position="81"/>
        <end position="91"/>
    </location>
</feature>
<evidence type="ECO:0000256" key="2">
    <source>
        <dbReference type="SAM" id="MobiDB-lite"/>
    </source>
</evidence>
<feature type="coiled-coil region" evidence="1">
    <location>
        <begin position="96"/>
        <end position="123"/>
    </location>
</feature>
<accession>A0A2Z7D8R3</accession>
<organism evidence="4 5">
    <name type="scientific">Dorcoceras hygrometricum</name>
    <dbReference type="NCBI Taxonomy" id="472368"/>
    <lineage>
        <taxon>Eukaryota</taxon>
        <taxon>Viridiplantae</taxon>
        <taxon>Streptophyta</taxon>
        <taxon>Embryophyta</taxon>
        <taxon>Tracheophyta</taxon>
        <taxon>Spermatophyta</taxon>
        <taxon>Magnoliopsida</taxon>
        <taxon>eudicotyledons</taxon>
        <taxon>Gunneridae</taxon>
        <taxon>Pentapetalae</taxon>
        <taxon>asterids</taxon>
        <taxon>lamiids</taxon>
        <taxon>Lamiales</taxon>
        <taxon>Gesneriaceae</taxon>
        <taxon>Didymocarpoideae</taxon>
        <taxon>Trichosporeae</taxon>
        <taxon>Loxocarpinae</taxon>
        <taxon>Dorcoceras</taxon>
    </lineage>
</organism>
<proteinExistence type="predicted"/>